<dbReference type="Proteomes" id="UP000003947">
    <property type="component" value="Unassembled WGS sequence"/>
</dbReference>
<protein>
    <submittedName>
        <fullName evidence="2">Uncharacterized protein</fullName>
    </submittedName>
</protein>
<evidence type="ECO:0000313" key="3">
    <source>
        <dbReference type="Proteomes" id="UP000003947"/>
    </source>
</evidence>
<gene>
    <name evidence="2" type="ORF">MicloDRAFT_00011500</name>
</gene>
<keyword evidence="1" id="KW-0472">Membrane</keyword>
<keyword evidence="3" id="KW-1185">Reference proteome</keyword>
<accession>I4Z0T8</accession>
<dbReference type="EMBL" id="JH660640">
    <property type="protein sequence ID" value="EIM29830.1"/>
    <property type="molecule type" value="Genomic_DNA"/>
</dbReference>
<dbReference type="RefSeq" id="WP_009489828.1">
    <property type="nucleotide sequence ID" value="NZ_CP141050.1"/>
</dbReference>
<organism evidence="2 3">
    <name type="scientific">Microvirga lotononidis</name>
    <dbReference type="NCBI Taxonomy" id="864069"/>
    <lineage>
        <taxon>Bacteria</taxon>
        <taxon>Pseudomonadati</taxon>
        <taxon>Pseudomonadota</taxon>
        <taxon>Alphaproteobacteria</taxon>
        <taxon>Hyphomicrobiales</taxon>
        <taxon>Methylobacteriaceae</taxon>
        <taxon>Microvirga</taxon>
    </lineage>
</organism>
<sequence length="59" mass="6572">MNRACSGHLPNRSMTGAQREPVCCLCHPPEPVMERVVRWVAFALMVLGTAAGLWEHWPA</sequence>
<dbReference type="HOGENOM" id="CLU_2955425_0_0_5"/>
<feature type="transmembrane region" description="Helical" evidence="1">
    <location>
        <begin position="36"/>
        <end position="54"/>
    </location>
</feature>
<dbReference type="STRING" id="864069.MicloDRAFT_00011500"/>
<proteinExistence type="predicted"/>
<keyword evidence="1" id="KW-0812">Transmembrane</keyword>
<evidence type="ECO:0000256" key="1">
    <source>
        <dbReference type="SAM" id="Phobius"/>
    </source>
</evidence>
<dbReference type="PATRIC" id="fig|864069.3.peg.1275"/>
<dbReference type="AlphaFoldDB" id="I4Z0T8"/>
<reference evidence="2 3" key="1">
    <citation type="submission" date="2012-02" db="EMBL/GenBank/DDBJ databases">
        <title>Improved High-Quality Draft sequence of Microvirga sp. WSM3557.</title>
        <authorList>
            <consortium name="US DOE Joint Genome Institute"/>
            <person name="Lucas S."/>
            <person name="Han J."/>
            <person name="Lapidus A."/>
            <person name="Cheng J.-F."/>
            <person name="Goodwin L."/>
            <person name="Pitluck S."/>
            <person name="Peters L."/>
            <person name="Zhang X."/>
            <person name="Detter J.C."/>
            <person name="Han C."/>
            <person name="Tapia R."/>
            <person name="Land M."/>
            <person name="Hauser L."/>
            <person name="Kyrpides N."/>
            <person name="Ivanova N."/>
            <person name="Pagani I."/>
            <person name="Brau L."/>
            <person name="Yates R."/>
            <person name="O'Hara G."/>
            <person name="Rui T."/>
            <person name="Howieson J."/>
            <person name="Reeve W."/>
            <person name="Woyke T."/>
        </authorList>
    </citation>
    <scope>NUCLEOTIDE SEQUENCE [LARGE SCALE GENOMIC DNA]</scope>
    <source>
        <strain evidence="2 3">WSM3557</strain>
    </source>
</reference>
<keyword evidence="1" id="KW-1133">Transmembrane helix</keyword>
<evidence type="ECO:0000313" key="2">
    <source>
        <dbReference type="EMBL" id="EIM29830.1"/>
    </source>
</evidence>
<name>I4Z0T8_9HYPH</name>